<dbReference type="Pfam" id="PF08021">
    <property type="entry name" value="FAD_binding_9"/>
    <property type="match status" value="1"/>
</dbReference>
<dbReference type="InterPro" id="IPR013113">
    <property type="entry name" value="SIP_FAD-bd"/>
</dbReference>
<dbReference type="SUPFAM" id="SSF63380">
    <property type="entry name" value="Riboflavin synthase domain-like"/>
    <property type="match status" value="1"/>
</dbReference>
<dbReference type="InterPro" id="IPR017938">
    <property type="entry name" value="Riboflavin_synthase-like_b-brl"/>
</dbReference>
<sequence>MTPFIAEARAHAAAPAALLEKFLEHMVEHGLTAEGPLAASQVAFPGGKALLRLEDGGIALRIEAESLDLLSDAKASVAGHLEAFAPDEALGIVWAGAGAVQPGSRPHNFRAVRVLRSCDITPRMRRITLRAPDLHRFESRMMHVKILIPGEGSGHGPDGEPLWPRQSPSGQAIFDGCALTRRTYTIRRIDAAAGELDIDFVLHGDASPGSRFALRARPGDWLGLTGPGGGDIPVRGWTMMAGDETALPAIARALEGMAPDARGVAMIEVADAAERQDLAHPPGVSLRWLFRDGAPCGAMLLQAALGQDLPEHDDIAIWAACEAETARSLRTHWGGQDRLRKGRFRAAAYWRRGVAEGSAEDDQD</sequence>
<dbReference type="Pfam" id="PF09981">
    <property type="entry name" value="DUF2218"/>
    <property type="match status" value="1"/>
</dbReference>
<dbReference type="Pfam" id="PF04954">
    <property type="entry name" value="SIP"/>
    <property type="match status" value="1"/>
</dbReference>
<dbReference type="AlphaFoldDB" id="A0A5B2TL68"/>
<dbReference type="InterPro" id="IPR039374">
    <property type="entry name" value="SIP_fam"/>
</dbReference>
<dbReference type="Gene3D" id="2.40.30.10">
    <property type="entry name" value="Translation factors"/>
    <property type="match status" value="1"/>
</dbReference>
<dbReference type="Proteomes" id="UP000322110">
    <property type="component" value="Unassembled WGS sequence"/>
</dbReference>
<dbReference type="PANTHER" id="PTHR30157:SF0">
    <property type="entry name" value="NADPH-DEPENDENT FERRIC-CHELATE REDUCTASE"/>
    <property type="match status" value="1"/>
</dbReference>
<dbReference type="Gene3D" id="3.30.310.50">
    <property type="entry name" value="Alpha-D-phosphohexomutase, C-terminal domain"/>
    <property type="match status" value="1"/>
</dbReference>
<dbReference type="RefSeq" id="WP_149810623.1">
    <property type="nucleotide sequence ID" value="NZ_VUKA01000001.1"/>
</dbReference>
<proteinExistence type="inferred from homology"/>
<name>A0A5B2TL68_9PROT</name>
<evidence type="ECO:0000313" key="4">
    <source>
        <dbReference type="Proteomes" id="UP000322110"/>
    </source>
</evidence>
<dbReference type="CDD" id="cd06193">
    <property type="entry name" value="siderophore_interacting"/>
    <property type="match status" value="1"/>
</dbReference>
<evidence type="ECO:0000259" key="2">
    <source>
        <dbReference type="PROSITE" id="PS51384"/>
    </source>
</evidence>
<dbReference type="GO" id="GO:0016491">
    <property type="term" value="F:oxidoreductase activity"/>
    <property type="evidence" value="ECO:0007669"/>
    <property type="project" value="InterPro"/>
</dbReference>
<dbReference type="InterPro" id="IPR039261">
    <property type="entry name" value="FNR_nucleotide-bd"/>
</dbReference>
<protein>
    <submittedName>
        <fullName evidence="3">Siderophore-interacting protein</fullName>
    </submittedName>
</protein>
<dbReference type="InterPro" id="IPR017927">
    <property type="entry name" value="FAD-bd_FR_type"/>
</dbReference>
<organism evidence="3 4">
    <name type="scientific">Teichococcus oryzae</name>
    <dbReference type="NCBI Taxonomy" id="1608942"/>
    <lineage>
        <taxon>Bacteria</taxon>
        <taxon>Pseudomonadati</taxon>
        <taxon>Pseudomonadota</taxon>
        <taxon>Alphaproteobacteria</taxon>
        <taxon>Acetobacterales</taxon>
        <taxon>Roseomonadaceae</taxon>
        <taxon>Roseomonas</taxon>
    </lineage>
</organism>
<dbReference type="InterPro" id="IPR007037">
    <property type="entry name" value="SIP_rossman_dom"/>
</dbReference>
<reference evidence="3 4" key="1">
    <citation type="journal article" date="2015" name="Int. J. Syst. Evol. Microbiol.">
        <title>Roseomonas oryzae sp. nov., isolated from paddy rhizosphere soil.</title>
        <authorList>
            <person name="Ramaprasad E.V."/>
            <person name="Sasikala Ch."/>
            <person name="Ramana Ch.V."/>
        </authorList>
    </citation>
    <scope>NUCLEOTIDE SEQUENCE [LARGE SCALE GENOMIC DNA]</scope>
    <source>
        <strain evidence="3 4">KCTC 42542</strain>
    </source>
</reference>
<comment type="caution">
    <text evidence="3">The sequence shown here is derived from an EMBL/GenBank/DDBJ whole genome shotgun (WGS) entry which is preliminary data.</text>
</comment>
<comment type="similarity">
    <text evidence="1">Belongs to the SIP oxidoreductase family.</text>
</comment>
<dbReference type="OrthoDB" id="9814826at2"/>
<evidence type="ECO:0000313" key="3">
    <source>
        <dbReference type="EMBL" id="KAA2214668.1"/>
    </source>
</evidence>
<dbReference type="Gene3D" id="3.40.50.80">
    <property type="entry name" value="Nucleotide-binding domain of ferredoxin-NADP reductase (FNR) module"/>
    <property type="match status" value="1"/>
</dbReference>
<gene>
    <name evidence="3" type="ORF">F0Q34_02925</name>
</gene>
<feature type="domain" description="FAD-binding FR-type" evidence="2">
    <location>
        <begin position="107"/>
        <end position="234"/>
    </location>
</feature>
<dbReference type="PANTHER" id="PTHR30157">
    <property type="entry name" value="FERRIC REDUCTASE, NADPH-DEPENDENT"/>
    <property type="match status" value="1"/>
</dbReference>
<accession>A0A5B2TL68</accession>
<evidence type="ECO:0000256" key="1">
    <source>
        <dbReference type="ARBA" id="ARBA00035644"/>
    </source>
</evidence>
<dbReference type="EMBL" id="VUKA01000001">
    <property type="protein sequence ID" value="KAA2214668.1"/>
    <property type="molecule type" value="Genomic_DNA"/>
</dbReference>
<keyword evidence="4" id="KW-1185">Reference proteome</keyword>
<dbReference type="PROSITE" id="PS51384">
    <property type="entry name" value="FAD_FR"/>
    <property type="match status" value="1"/>
</dbReference>
<dbReference type="InterPro" id="IPR014543">
    <property type="entry name" value="UCP028291"/>
</dbReference>